<dbReference type="GO" id="GO:0008984">
    <property type="term" value="F:protein-glutamate methylesterase activity"/>
    <property type="evidence" value="ECO:0007669"/>
    <property type="project" value="UniProtKB-UniRule"/>
</dbReference>
<dbReference type="CDD" id="cd16432">
    <property type="entry name" value="CheB_Rec"/>
    <property type="match status" value="1"/>
</dbReference>
<evidence type="ECO:0000259" key="6">
    <source>
        <dbReference type="PROSITE" id="PS50110"/>
    </source>
</evidence>
<dbReference type="Pfam" id="PF00072">
    <property type="entry name" value="Response_reg"/>
    <property type="match status" value="1"/>
</dbReference>
<comment type="domain">
    <text evidence="3">Contains a C-terminal catalytic domain, and an N-terminal region which modulates catalytic activity.</text>
</comment>
<feature type="domain" description="Response regulatory" evidence="6">
    <location>
        <begin position="7"/>
        <end position="125"/>
    </location>
</feature>
<evidence type="ECO:0000313" key="8">
    <source>
        <dbReference type="EMBL" id="QDT20800.1"/>
    </source>
</evidence>
<evidence type="ECO:0000256" key="1">
    <source>
        <dbReference type="ARBA" id="ARBA00022801"/>
    </source>
</evidence>
<feature type="active site" evidence="3 4">
    <location>
        <position position="168"/>
    </location>
</feature>
<comment type="similarity">
    <text evidence="3">Belongs to the CheB family.</text>
</comment>
<dbReference type="InterPro" id="IPR000673">
    <property type="entry name" value="Sig_transdc_resp-reg_Me-estase"/>
</dbReference>
<dbReference type="EC" id="3.5.1.44" evidence="3"/>
<dbReference type="GO" id="GO:0000156">
    <property type="term" value="F:phosphorelay response regulator activity"/>
    <property type="evidence" value="ECO:0007669"/>
    <property type="project" value="InterPro"/>
</dbReference>
<feature type="active site" evidence="3 4">
    <location>
        <position position="291"/>
    </location>
</feature>
<evidence type="ECO:0000256" key="4">
    <source>
        <dbReference type="PROSITE-ProRule" id="PRU00050"/>
    </source>
</evidence>
<feature type="domain" description="CheB-type methylesterase" evidence="7">
    <location>
        <begin position="156"/>
        <end position="348"/>
    </location>
</feature>
<evidence type="ECO:0000256" key="5">
    <source>
        <dbReference type="PROSITE-ProRule" id="PRU00169"/>
    </source>
</evidence>
<dbReference type="SUPFAM" id="SSF52172">
    <property type="entry name" value="CheY-like"/>
    <property type="match status" value="1"/>
</dbReference>
<dbReference type="EMBL" id="CP036266">
    <property type="protein sequence ID" value="QDT20800.1"/>
    <property type="molecule type" value="Genomic_DNA"/>
</dbReference>
<comment type="catalytic activity">
    <reaction evidence="3">
        <text>L-glutaminyl-[protein] + H2O = L-glutamyl-[protein] + NH4(+)</text>
        <dbReference type="Rhea" id="RHEA:16441"/>
        <dbReference type="Rhea" id="RHEA-COMP:10207"/>
        <dbReference type="Rhea" id="RHEA-COMP:10208"/>
        <dbReference type="ChEBI" id="CHEBI:15377"/>
        <dbReference type="ChEBI" id="CHEBI:28938"/>
        <dbReference type="ChEBI" id="CHEBI:29973"/>
        <dbReference type="ChEBI" id="CHEBI:30011"/>
        <dbReference type="EC" id="3.5.1.44"/>
    </reaction>
</comment>
<dbReference type="Gene3D" id="3.40.50.2300">
    <property type="match status" value="1"/>
</dbReference>
<sequence length="348" mass="37169">MSHSVIKVLLVDDSAVIRGLMTQAINLDDQISVVGSAMHGQAALTWLNSHQADVVVLDVEMPVMDGISCLKQLRQSHPDLPVIMASSLTRAGAEITLQALDLGAAGCVAKPVASNAAEAIAQMAHDLLPLIKALVRGRQTDSQSLTQLQVRTTTSPVKTPMVLVIGSSTGGPNALKTVLSALPEKFSLPILIAQHMPPLFTRTLAEHIQRDTGRPTSEAVDGALIERGHIYIAPGDHHMVVDKQNDRMVIRLNQEAPEHFCRPSVNPLYNSAANWYGSSVLAVMLTGMGDDGIEGARSISERQGYIIAQDERSSVVWGMPGAIAKAGLANQVLPLRNIASELARLCSL</sequence>
<dbReference type="PROSITE" id="PS50122">
    <property type="entry name" value="CHEB"/>
    <property type="match status" value="1"/>
</dbReference>
<dbReference type="RefSeq" id="WP_145184116.1">
    <property type="nucleotide sequence ID" value="NZ_CP036266.1"/>
</dbReference>
<comment type="catalytic activity">
    <reaction evidence="2 3">
        <text>[protein]-L-glutamate 5-O-methyl ester + H2O = L-glutamyl-[protein] + methanol + H(+)</text>
        <dbReference type="Rhea" id="RHEA:23236"/>
        <dbReference type="Rhea" id="RHEA-COMP:10208"/>
        <dbReference type="Rhea" id="RHEA-COMP:10311"/>
        <dbReference type="ChEBI" id="CHEBI:15377"/>
        <dbReference type="ChEBI" id="CHEBI:15378"/>
        <dbReference type="ChEBI" id="CHEBI:17790"/>
        <dbReference type="ChEBI" id="CHEBI:29973"/>
        <dbReference type="ChEBI" id="CHEBI:82795"/>
        <dbReference type="EC" id="3.1.1.61"/>
    </reaction>
</comment>
<comment type="PTM">
    <text evidence="3">Phosphorylated by CheA. Phosphorylation of the N-terminal regulatory domain activates the methylesterase activity.</text>
</comment>
<dbReference type="InterPro" id="IPR035909">
    <property type="entry name" value="CheB_C"/>
</dbReference>
<dbReference type="GO" id="GO:0006935">
    <property type="term" value="P:chemotaxis"/>
    <property type="evidence" value="ECO:0007669"/>
    <property type="project" value="UniProtKB-UniRule"/>
</dbReference>
<evidence type="ECO:0000313" key="9">
    <source>
        <dbReference type="Proteomes" id="UP000320421"/>
    </source>
</evidence>
<dbReference type="NCBIfam" id="NF001965">
    <property type="entry name" value="PRK00742.1"/>
    <property type="match status" value="1"/>
</dbReference>
<feature type="active site" evidence="3 4">
    <location>
        <position position="195"/>
    </location>
</feature>
<evidence type="ECO:0000259" key="7">
    <source>
        <dbReference type="PROSITE" id="PS50122"/>
    </source>
</evidence>
<dbReference type="CDD" id="cd17541">
    <property type="entry name" value="REC_CheB-like"/>
    <property type="match status" value="1"/>
</dbReference>
<dbReference type="GO" id="GO:0050568">
    <property type="term" value="F:protein-glutamine glutaminase activity"/>
    <property type="evidence" value="ECO:0007669"/>
    <property type="project" value="UniProtKB-UniRule"/>
</dbReference>
<accession>A0A517PN52</accession>
<dbReference type="Pfam" id="PF01339">
    <property type="entry name" value="CheB_methylest"/>
    <property type="match status" value="1"/>
</dbReference>
<dbReference type="GO" id="GO:0005737">
    <property type="term" value="C:cytoplasm"/>
    <property type="evidence" value="ECO:0007669"/>
    <property type="project" value="UniProtKB-SubCell"/>
</dbReference>
<dbReference type="PANTHER" id="PTHR42872">
    <property type="entry name" value="PROTEIN-GLUTAMATE METHYLESTERASE/PROTEIN-GLUTAMINE GLUTAMINASE"/>
    <property type="match status" value="1"/>
</dbReference>
<dbReference type="InterPro" id="IPR008248">
    <property type="entry name" value="CheB-like"/>
</dbReference>
<dbReference type="EC" id="3.1.1.61" evidence="3"/>
<dbReference type="Gene3D" id="3.40.50.180">
    <property type="entry name" value="Methylesterase CheB, C-terminal domain"/>
    <property type="match status" value="1"/>
</dbReference>
<dbReference type="InterPro" id="IPR001789">
    <property type="entry name" value="Sig_transdc_resp-reg_receiver"/>
</dbReference>
<proteinExistence type="inferred from homology"/>
<keyword evidence="9" id="KW-1185">Reference proteome</keyword>
<comment type="function">
    <text evidence="3">Involved in chemotaxis. Part of a chemotaxis signal transduction system that modulates chemotaxis in response to various stimuli. Catalyzes the demethylation of specific methylglutamate residues introduced into the chemoreceptors (methyl-accepting chemotaxis proteins or MCP) by CheR. Also mediates the irreversible deamidation of specific glutamine residues to glutamic acid.</text>
</comment>
<dbReference type="Proteomes" id="UP000320421">
    <property type="component" value="Chromosome"/>
</dbReference>
<protein>
    <recommendedName>
        <fullName evidence="3">Protein-glutamate methylesterase/protein-glutamine glutaminase</fullName>
        <ecNumber evidence="3">3.1.1.61</ecNumber>
        <ecNumber evidence="3">3.5.1.44</ecNumber>
    </recommendedName>
</protein>
<dbReference type="PANTHER" id="PTHR42872:SF3">
    <property type="entry name" value="PROTEIN-GLUTAMATE METHYLESTERASE_PROTEIN-GLUTAMINE GLUTAMINASE 1"/>
    <property type="match status" value="1"/>
</dbReference>
<evidence type="ECO:0000256" key="3">
    <source>
        <dbReference type="HAMAP-Rule" id="MF_00099"/>
    </source>
</evidence>
<dbReference type="SMART" id="SM00448">
    <property type="entry name" value="REC"/>
    <property type="match status" value="1"/>
</dbReference>
<reference evidence="8 9" key="1">
    <citation type="submission" date="2019-02" db="EMBL/GenBank/DDBJ databases">
        <title>Deep-cultivation of Planctomycetes and their phenomic and genomic characterization uncovers novel biology.</title>
        <authorList>
            <person name="Wiegand S."/>
            <person name="Jogler M."/>
            <person name="Boedeker C."/>
            <person name="Pinto D."/>
            <person name="Vollmers J."/>
            <person name="Rivas-Marin E."/>
            <person name="Kohn T."/>
            <person name="Peeters S.H."/>
            <person name="Heuer A."/>
            <person name="Rast P."/>
            <person name="Oberbeckmann S."/>
            <person name="Bunk B."/>
            <person name="Jeske O."/>
            <person name="Meyerdierks A."/>
            <person name="Storesund J.E."/>
            <person name="Kallscheuer N."/>
            <person name="Luecker S."/>
            <person name="Lage O.M."/>
            <person name="Pohl T."/>
            <person name="Merkel B.J."/>
            <person name="Hornburger P."/>
            <person name="Mueller R.-W."/>
            <person name="Bruemmer F."/>
            <person name="Labrenz M."/>
            <person name="Spormann A.M."/>
            <person name="Op den Camp H."/>
            <person name="Overmann J."/>
            <person name="Amann R."/>
            <person name="Jetten M.S.M."/>
            <person name="Mascher T."/>
            <person name="Medema M.H."/>
            <person name="Devos D.P."/>
            <person name="Kaster A.-K."/>
            <person name="Ovreas L."/>
            <person name="Rohde M."/>
            <person name="Galperin M.Y."/>
            <person name="Jogler C."/>
        </authorList>
    </citation>
    <scope>NUCLEOTIDE SEQUENCE [LARGE SCALE GENOMIC DNA]</scope>
    <source>
        <strain evidence="8 9">HG66A1</strain>
    </source>
</reference>
<dbReference type="AlphaFoldDB" id="A0A517PN52"/>
<keyword evidence="3 4" id="KW-0145">Chemotaxis</keyword>
<keyword evidence="3 5" id="KW-0597">Phosphoprotein</keyword>
<evidence type="ECO:0000256" key="2">
    <source>
        <dbReference type="ARBA" id="ARBA00048267"/>
    </source>
</evidence>
<keyword evidence="3" id="KW-0963">Cytoplasm</keyword>
<dbReference type="OrthoDB" id="9793421at2"/>
<keyword evidence="1 3" id="KW-0378">Hydrolase</keyword>
<name>A0A517PN52_9PLAN</name>
<comment type="subcellular location">
    <subcellularLocation>
        <location evidence="3">Cytoplasm</location>
    </subcellularLocation>
</comment>
<gene>
    <name evidence="8" type="primary">cheB2</name>
    <name evidence="3" type="synonym">cheB</name>
    <name evidence="8" type="ORF">HG66A1_25890</name>
</gene>
<dbReference type="HAMAP" id="MF_00099">
    <property type="entry name" value="CheB_chemtxs"/>
    <property type="match status" value="1"/>
</dbReference>
<dbReference type="PIRSF" id="PIRSF000876">
    <property type="entry name" value="RR_chemtxs_CheB"/>
    <property type="match status" value="1"/>
</dbReference>
<organism evidence="8 9">
    <name type="scientific">Gimesia chilikensis</name>
    <dbReference type="NCBI Taxonomy" id="2605989"/>
    <lineage>
        <taxon>Bacteria</taxon>
        <taxon>Pseudomonadati</taxon>
        <taxon>Planctomycetota</taxon>
        <taxon>Planctomycetia</taxon>
        <taxon>Planctomycetales</taxon>
        <taxon>Planctomycetaceae</taxon>
        <taxon>Gimesia</taxon>
    </lineage>
</organism>
<dbReference type="InterPro" id="IPR011006">
    <property type="entry name" value="CheY-like_superfamily"/>
</dbReference>
<dbReference type="SUPFAM" id="SSF52738">
    <property type="entry name" value="Methylesterase CheB, C-terminal domain"/>
    <property type="match status" value="1"/>
</dbReference>
<feature type="modified residue" description="4-aspartylphosphate" evidence="3 5">
    <location>
        <position position="58"/>
    </location>
</feature>
<dbReference type="PROSITE" id="PS50110">
    <property type="entry name" value="RESPONSE_REGULATORY"/>
    <property type="match status" value="1"/>
</dbReference>